<accession>A0ABW6WA42</accession>
<dbReference type="EMBL" id="JBIAZU010000001">
    <property type="protein sequence ID" value="MFF5288827.1"/>
    <property type="molecule type" value="Genomic_DNA"/>
</dbReference>
<sequence>MVIRLAAATTALALLAGCSVQRHGLIVPSAAPVSVRPAVTEKASEAPSAIPGTVPSAMVASRPGGPPEIVDRGRLTGALLTPADLPAGWTIGTSKTNQPGQPRTNCPPYDQINEWPGVQAVIGFYSADGGTQLVEGLLVTTPEQAKRMLATARQMIGQCPTITVRDELGNPYVFDLSEPRFARLGDDSYAIRMGNDQVFYDNTIMIRRGGMVLTVASYTEKPDTTLVEPFARQALARASQTLT</sequence>
<keyword evidence="2" id="KW-1185">Reference proteome</keyword>
<dbReference type="Proteomes" id="UP001602245">
    <property type="component" value="Unassembled WGS sequence"/>
</dbReference>
<protein>
    <submittedName>
        <fullName evidence="1">Sensor domain-containing protein</fullName>
    </submittedName>
</protein>
<evidence type="ECO:0000313" key="2">
    <source>
        <dbReference type="Proteomes" id="UP001602245"/>
    </source>
</evidence>
<reference evidence="1 2" key="1">
    <citation type="submission" date="2024-10" db="EMBL/GenBank/DDBJ databases">
        <title>The Natural Products Discovery Center: Release of the First 8490 Sequenced Strains for Exploring Actinobacteria Biosynthetic Diversity.</title>
        <authorList>
            <person name="Kalkreuter E."/>
            <person name="Kautsar S.A."/>
            <person name="Yang D."/>
            <person name="Bader C.D."/>
            <person name="Teijaro C.N."/>
            <person name="Fluegel L."/>
            <person name="Davis C.M."/>
            <person name="Simpson J.R."/>
            <person name="Lauterbach L."/>
            <person name="Steele A.D."/>
            <person name="Gui C."/>
            <person name="Meng S."/>
            <person name="Li G."/>
            <person name="Viehrig K."/>
            <person name="Ye F."/>
            <person name="Su P."/>
            <person name="Kiefer A.F."/>
            <person name="Nichols A."/>
            <person name="Cepeda A.J."/>
            <person name="Yan W."/>
            <person name="Fan B."/>
            <person name="Jiang Y."/>
            <person name="Adhikari A."/>
            <person name="Zheng C.-J."/>
            <person name="Schuster L."/>
            <person name="Cowan T.M."/>
            <person name="Smanski M.J."/>
            <person name="Chevrette M.G."/>
            <person name="De Carvalho L.P.S."/>
            <person name="Shen B."/>
        </authorList>
    </citation>
    <scope>NUCLEOTIDE SEQUENCE [LARGE SCALE GENOMIC DNA]</scope>
    <source>
        <strain evidence="1 2">NPDC000087</strain>
    </source>
</reference>
<gene>
    <name evidence="1" type="ORF">ACFY35_05275</name>
</gene>
<proteinExistence type="predicted"/>
<name>A0ABW6WA42_9ACTN</name>
<organism evidence="1 2">
    <name type="scientific">Paractinoplanes globisporus</name>
    <dbReference type="NCBI Taxonomy" id="113565"/>
    <lineage>
        <taxon>Bacteria</taxon>
        <taxon>Bacillati</taxon>
        <taxon>Actinomycetota</taxon>
        <taxon>Actinomycetes</taxon>
        <taxon>Micromonosporales</taxon>
        <taxon>Micromonosporaceae</taxon>
        <taxon>Paractinoplanes</taxon>
    </lineage>
</organism>
<evidence type="ECO:0000313" key="1">
    <source>
        <dbReference type="EMBL" id="MFF5288827.1"/>
    </source>
</evidence>
<dbReference type="PROSITE" id="PS51257">
    <property type="entry name" value="PROKAR_LIPOPROTEIN"/>
    <property type="match status" value="1"/>
</dbReference>
<dbReference type="RefSeq" id="WP_020509176.1">
    <property type="nucleotide sequence ID" value="NZ_JBIAZU010000001.1"/>
</dbReference>
<comment type="caution">
    <text evidence="1">The sequence shown here is derived from an EMBL/GenBank/DDBJ whole genome shotgun (WGS) entry which is preliminary data.</text>
</comment>